<sequence>MAINLIHNCPMYHIAIVHVQLHVQSNTYGPQPVLPPFLYISGYIPPSVRDSSLCIADTST</sequence>
<dbReference type="OrthoDB" id="10386619at2759"/>
<dbReference type="Proteomes" id="UP000325558">
    <property type="component" value="Unassembled WGS sequence"/>
</dbReference>
<evidence type="ECO:0000313" key="1">
    <source>
        <dbReference type="EMBL" id="KAE8335046.1"/>
    </source>
</evidence>
<proteinExistence type="predicted"/>
<dbReference type="EMBL" id="ML737233">
    <property type="protein sequence ID" value="KAE8335046.1"/>
    <property type="molecule type" value="Genomic_DNA"/>
</dbReference>
<reference evidence="1" key="1">
    <citation type="submission" date="2019-04" db="EMBL/GenBank/DDBJ databases">
        <title>Friends and foes A comparative genomics study of 23 Aspergillus species from section Flavi.</title>
        <authorList>
            <consortium name="DOE Joint Genome Institute"/>
            <person name="Kjaerbolling I."/>
            <person name="Vesth T."/>
            <person name="Frisvad J.C."/>
            <person name="Nybo J.L."/>
            <person name="Theobald S."/>
            <person name="Kildgaard S."/>
            <person name="Isbrandt T."/>
            <person name="Kuo A."/>
            <person name="Sato A."/>
            <person name="Lyhne E.K."/>
            <person name="Kogle M.E."/>
            <person name="Wiebenga A."/>
            <person name="Kun R.S."/>
            <person name="Lubbers R.J."/>
            <person name="Makela M.R."/>
            <person name="Barry K."/>
            <person name="Chovatia M."/>
            <person name="Clum A."/>
            <person name="Daum C."/>
            <person name="Haridas S."/>
            <person name="He G."/>
            <person name="LaButti K."/>
            <person name="Lipzen A."/>
            <person name="Mondo S."/>
            <person name="Riley R."/>
            <person name="Salamov A."/>
            <person name="Simmons B.A."/>
            <person name="Magnuson J.K."/>
            <person name="Henrissat B."/>
            <person name="Mortensen U.H."/>
            <person name="Larsen T.O."/>
            <person name="Devries R.P."/>
            <person name="Grigoriev I.V."/>
            <person name="Machida M."/>
            <person name="Baker S.E."/>
            <person name="Andersen M.R."/>
        </authorList>
    </citation>
    <scope>NUCLEOTIDE SEQUENCE</scope>
    <source>
        <strain evidence="1">CBS 117612</strain>
    </source>
</reference>
<protein>
    <submittedName>
        <fullName evidence="1">Uncharacterized protein</fullName>
    </submittedName>
</protein>
<organism evidence="1">
    <name type="scientific">Aspergillus arachidicola</name>
    <dbReference type="NCBI Taxonomy" id="656916"/>
    <lineage>
        <taxon>Eukaryota</taxon>
        <taxon>Fungi</taxon>
        <taxon>Dikarya</taxon>
        <taxon>Ascomycota</taxon>
        <taxon>Pezizomycotina</taxon>
        <taxon>Eurotiomycetes</taxon>
        <taxon>Eurotiomycetidae</taxon>
        <taxon>Eurotiales</taxon>
        <taxon>Aspergillaceae</taxon>
        <taxon>Aspergillus</taxon>
        <taxon>Aspergillus subgen. Circumdati</taxon>
    </lineage>
</organism>
<gene>
    <name evidence="1" type="ORF">BDV24DRAFT_144621</name>
</gene>
<name>A0A5N6XRS3_9EURO</name>
<accession>A0A5N6XRS3</accession>
<dbReference type="AlphaFoldDB" id="A0A5N6XRS3"/>